<organism evidence="3 4">
    <name type="scientific">Polarella glacialis</name>
    <name type="common">Dinoflagellate</name>
    <dbReference type="NCBI Taxonomy" id="89957"/>
    <lineage>
        <taxon>Eukaryota</taxon>
        <taxon>Sar</taxon>
        <taxon>Alveolata</taxon>
        <taxon>Dinophyceae</taxon>
        <taxon>Suessiales</taxon>
        <taxon>Suessiaceae</taxon>
        <taxon>Polarella</taxon>
    </lineage>
</organism>
<dbReference type="InterPro" id="IPR004963">
    <property type="entry name" value="PAE/NOTUM"/>
</dbReference>
<protein>
    <recommendedName>
        <fullName evidence="6">Pectin acetylesterase</fullName>
    </recommendedName>
</protein>
<sequence length="470" mass="51181">MYVAGLLTFVILLLGSCRAQASDHSAAEAIGECAGTDKRPADSDSPVLLQVSQARHHHVGNSPELKWVNDPLAVCLDGSSYGFYWQKASDPTASEKWLFFLQGGGECTSQASCQSQCGNGTGLTTSCGLSPSQECGFGGECSLQQWHSVIATADQKFLSVDPVVNPVMHGWNHVYMPFCSQDQWSGTRTSSNSTWGYRFAGHYIVKAVVSNLRAHGLAAAGEVVLSGVSSGGMGVYIHANWLQDQLPDARVVIAPIAGFFGFGYKYAGPNPNPAGLATFTDATTASYVQLWESYLPQECASRLGATLSYRCFLANFSAPFLKVPQFVIQAQTDCVQLLLNDYLPVPTNLSQVIQPMFGNADEIDRAFNQQEIEALYGQLRRQYLTHHQTRAYMEEYKYNNSIGLMASLKQGDGIFNPACFVHSNFATDKPLIQGKSFMDGFGEWLVNGTDVRLQDTCGLLCGHCSLCIWA</sequence>
<evidence type="ECO:0000313" key="2">
    <source>
        <dbReference type="EMBL" id="CAE8600648.1"/>
    </source>
</evidence>
<keyword evidence="1" id="KW-0732">Signal</keyword>
<dbReference type="SUPFAM" id="SSF53474">
    <property type="entry name" value="alpha/beta-Hydrolases"/>
    <property type="match status" value="1"/>
</dbReference>
<feature type="signal peptide" evidence="1">
    <location>
        <begin position="1"/>
        <end position="21"/>
    </location>
</feature>
<dbReference type="PANTHER" id="PTHR21562">
    <property type="entry name" value="NOTUM-RELATED"/>
    <property type="match status" value="1"/>
</dbReference>
<evidence type="ECO:0000313" key="3">
    <source>
        <dbReference type="EMBL" id="CAE8678970.1"/>
    </source>
</evidence>
<feature type="chain" id="PRO_5036408936" description="Pectin acetylesterase" evidence="1">
    <location>
        <begin position="22"/>
        <end position="470"/>
    </location>
</feature>
<dbReference type="InterPro" id="IPR029058">
    <property type="entry name" value="AB_hydrolase_fold"/>
</dbReference>
<evidence type="ECO:0000313" key="4">
    <source>
        <dbReference type="Proteomes" id="UP000626109"/>
    </source>
</evidence>
<gene>
    <name evidence="2" type="ORF">PGLA1383_LOCUS18960</name>
    <name evidence="3" type="ORF">PGLA2088_LOCUS21111</name>
</gene>
<evidence type="ECO:0000256" key="1">
    <source>
        <dbReference type="SAM" id="SignalP"/>
    </source>
</evidence>
<dbReference type="Pfam" id="PF03283">
    <property type="entry name" value="PAE"/>
    <property type="match status" value="1"/>
</dbReference>
<accession>A0A813JCR9</accession>
<dbReference type="AlphaFoldDB" id="A0A813JCR9"/>
<dbReference type="EMBL" id="CAJNNV010012331">
    <property type="protein sequence ID" value="CAE8600648.1"/>
    <property type="molecule type" value="Genomic_DNA"/>
</dbReference>
<comment type="caution">
    <text evidence="3">The sequence shown here is derived from an EMBL/GenBank/DDBJ whole genome shotgun (WGS) entry which is preliminary data.</text>
</comment>
<evidence type="ECO:0000313" key="5">
    <source>
        <dbReference type="Proteomes" id="UP000654075"/>
    </source>
</evidence>
<proteinExistence type="predicted"/>
<dbReference type="Proteomes" id="UP000626109">
    <property type="component" value="Unassembled WGS sequence"/>
</dbReference>
<dbReference type="PANTHER" id="PTHR21562:SF122">
    <property type="entry name" value="PALMITOLEOYL-PROTEIN CARBOXYLESTERASE NOTUM"/>
    <property type="match status" value="1"/>
</dbReference>
<dbReference type="Proteomes" id="UP000654075">
    <property type="component" value="Unassembled WGS sequence"/>
</dbReference>
<dbReference type="OMA" id="YMSKWEV"/>
<dbReference type="EMBL" id="CAJNNW010025727">
    <property type="protein sequence ID" value="CAE8678970.1"/>
    <property type="molecule type" value="Genomic_DNA"/>
</dbReference>
<reference evidence="3" key="1">
    <citation type="submission" date="2021-02" db="EMBL/GenBank/DDBJ databases">
        <authorList>
            <person name="Dougan E. K."/>
            <person name="Rhodes N."/>
            <person name="Thang M."/>
            <person name="Chan C."/>
        </authorList>
    </citation>
    <scope>NUCLEOTIDE SEQUENCE</scope>
</reference>
<name>A0A813JCR9_POLGL</name>
<evidence type="ECO:0008006" key="6">
    <source>
        <dbReference type="Google" id="ProtNLM"/>
    </source>
</evidence>
<keyword evidence="5" id="KW-1185">Reference proteome</keyword>
<dbReference type="GO" id="GO:0016787">
    <property type="term" value="F:hydrolase activity"/>
    <property type="evidence" value="ECO:0007669"/>
    <property type="project" value="InterPro"/>
</dbReference>
<dbReference type="OrthoDB" id="2015280at2759"/>